<dbReference type="Proteomes" id="UP000275078">
    <property type="component" value="Unassembled WGS sequence"/>
</dbReference>
<sequence>MIDFLSLPNELRLEIASHIQSWQDHSSFRQMDRTNHTLLSNTKIVRKQFSEVKFYPSEREEIYNEIRHAMCCSTQKSVYRFLLFEANLQNVRFNIPSTFVIVKEKDSWMEYIHRRNLVATLETLMALLIDGRSCHEHGLDGTIRNLSEASGYRWGSETGMRLSAEFLHSFGNFALANYFISTGVIQSSWLDFAEQETWETFQRDKKEWEDWSRRLKDELRDIDRMYRYAFIID</sequence>
<reference evidence="1 2" key="1">
    <citation type="journal article" date="2018" name="Nat. Ecol. Evol.">
        <title>Pezizomycetes genomes reveal the molecular basis of ectomycorrhizal truffle lifestyle.</title>
        <authorList>
            <person name="Murat C."/>
            <person name="Payen T."/>
            <person name="Noel B."/>
            <person name="Kuo A."/>
            <person name="Morin E."/>
            <person name="Chen J."/>
            <person name="Kohler A."/>
            <person name="Krizsan K."/>
            <person name="Balestrini R."/>
            <person name="Da Silva C."/>
            <person name="Montanini B."/>
            <person name="Hainaut M."/>
            <person name="Levati E."/>
            <person name="Barry K.W."/>
            <person name="Belfiori B."/>
            <person name="Cichocki N."/>
            <person name="Clum A."/>
            <person name="Dockter R.B."/>
            <person name="Fauchery L."/>
            <person name="Guy J."/>
            <person name="Iotti M."/>
            <person name="Le Tacon F."/>
            <person name="Lindquist E.A."/>
            <person name="Lipzen A."/>
            <person name="Malagnac F."/>
            <person name="Mello A."/>
            <person name="Molinier V."/>
            <person name="Miyauchi S."/>
            <person name="Poulain J."/>
            <person name="Riccioni C."/>
            <person name="Rubini A."/>
            <person name="Sitrit Y."/>
            <person name="Splivallo R."/>
            <person name="Traeger S."/>
            <person name="Wang M."/>
            <person name="Zifcakova L."/>
            <person name="Wipf D."/>
            <person name="Zambonelli A."/>
            <person name="Paolocci F."/>
            <person name="Nowrousian M."/>
            <person name="Ottonello S."/>
            <person name="Baldrian P."/>
            <person name="Spatafora J.W."/>
            <person name="Henrissat B."/>
            <person name="Nagy L.G."/>
            <person name="Aury J.M."/>
            <person name="Wincker P."/>
            <person name="Grigoriev I.V."/>
            <person name="Bonfante P."/>
            <person name="Martin F.M."/>
        </authorList>
    </citation>
    <scope>NUCLEOTIDE SEQUENCE [LARGE SCALE GENOMIC DNA]</scope>
    <source>
        <strain evidence="1 2">RN42</strain>
    </source>
</reference>
<keyword evidence="2" id="KW-1185">Reference proteome</keyword>
<evidence type="ECO:0000313" key="1">
    <source>
        <dbReference type="EMBL" id="RPA85837.1"/>
    </source>
</evidence>
<proteinExistence type="predicted"/>
<evidence type="ECO:0000313" key="2">
    <source>
        <dbReference type="Proteomes" id="UP000275078"/>
    </source>
</evidence>
<gene>
    <name evidence="1" type="ORF">BJ508DRAFT_302659</name>
</gene>
<name>A0A3N4IK72_ASCIM</name>
<dbReference type="AlphaFoldDB" id="A0A3N4IK72"/>
<organism evidence="1 2">
    <name type="scientific">Ascobolus immersus RN42</name>
    <dbReference type="NCBI Taxonomy" id="1160509"/>
    <lineage>
        <taxon>Eukaryota</taxon>
        <taxon>Fungi</taxon>
        <taxon>Dikarya</taxon>
        <taxon>Ascomycota</taxon>
        <taxon>Pezizomycotina</taxon>
        <taxon>Pezizomycetes</taxon>
        <taxon>Pezizales</taxon>
        <taxon>Ascobolaceae</taxon>
        <taxon>Ascobolus</taxon>
    </lineage>
</organism>
<dbReference type="EMBL" id="ML119652">
    <property type="protein sequence ID" value="RPA85837.1"/>
    <property type="molecule type" value="Genomic_DNA"/>
</dbReference>
<protein>
    <submittedName>
        <fullName evidence="1">Uncharacterized protein</fullName>
    </submittedName>
</protein>
<accession>A0A3N4IK72</accession>